<organism evidence="10 11">
    <name type="scientific">Metabacillus indicus</name>
    <name type="common">Bacillus indicus</name>
    <dbReference type="NCBI Taxonomy" id="246786"/>
    <lineage>
        <taxon>Bacteria</taxon>
        <taxon>Bacillati</taxon>
        <taxon>Bacillota</taxon>
        <taxon>Bacilli</taxon>
        <taxon>Bacillales</taxon>
        <taxon>Bacillaceae</taxon>
        <taxon>Metabacillus</taxon>
    </lineage>
</organism>
<dbReference type="SUPFAM" id="SSF51569">
    <property type="entry name" value="Aldolase"/>
    <property type="match status" value="1"/>
</dbReference>
<comment type="catalytic activity">
    <reaction evidence="7 8">
        <text>D-arabinose 5-phosphate + phosphoenolpyruvate + H2O = 3-deoxy-alpha-D-manno-2-octulosonate-8-phosphate + phosphate</text>
        <dbReference type="Rhea" id="RHEA:14053"/>
        <dbReference type="ChEBI" id="CHEBI:15377"/>
        <dbReference type="ChEBI" id="CHEBI:43474"/>
        <dbReference type="ChEBI" id="CHEBI:57693"/>
        <dbReference type="ChEBI" id="CHEBI:58702"/>
        <dbReference type="ChEBI" id="CHEBI:85985"/>
        <dbReference type="EC" id="2.5.1.55"/>
    </reaction>
</comment>
<dbReference type="PANTHER" id="PTHR21057">
    <property type="entry name" value="PHOSPHO-2-DEHYDRO-3-DEOXYHEPTONATE ALDOLASE"/>
    <property type="match status" value="1"/>
</dbReference>
<evidence type="ECO:0000256" key="8">
    <source>
        <dbReference type="HAMAP-Rule" id="MF_00056"/>
    </source>
</evidence>
<dbReference type="Pfam" id="PF00793">
    <property type="entry name" value="DAHP_synth_1"/>
    <property type="match status" value="1"/>
</dbReference>
<comment type="caution">
    <text evidence="10">The sequence shown here is derived from an EMBL/GenBank/DDBJ whole genome shotgun (WGS) entry which is preliminary data.</text>
</comment>
<evidence type="ECO:0000313" key="10">
    <source>
        <dbReference type="EMBL" id="KEZ52167.1"/>
    </source>
</evidence>
<keyword evidence="11" id="KW-1185">Reference proteome</keyword>
<evidence type="ECO:0000256" key="3">
    <source>
        <dbReference type="ARBA" id="ARBA00004845"/>
    </source>
</evidence>
<name>A0A084GXV5_METID</name>
<accession>A0A084GXV5</accession>
<keyword evidence="8" id="KW-0448">Lipopolysaccharide biosynthesis</keyword>
<dbReference type="InterPro" id="IPR013785">
    <property type="entry name" value="Aldolase_TIM"/>
</dbReference>
<comment type="subcellular location">
    <subcellularLocation>
        <location evidence="1 8">Cytoplasm</location>
    </subcellularLocation>
</comment>
<sequence>MSEIKIRENIVLSNQLPFVLFGGPCVVEGRDRTTYLAGAIKEIADKLGIPYVFKASFDKANRTSVDSFRGQGVDEGLEILAEIKEKYNVPIITDVHDATQVKKVAEVVDVIQIPAFLCRQTDLLLEAGNSGVIVNVKKGQFLAPKDMENVVTKVQSTGNKNVALTERGASFGYNNLVVDMRSLEIMKNFAPVIFDATHSVQIPGGQGTSSGGNREFVRPLSRAAASIGVAGIFMEIHDEPEKALSDGPNMVPLHELETLLSELVAFDKLAKGFNK</sequence>
<evidence type="ECO:0000256" key="5">
    <source>
        <dbReference type="ARBA" id="ARBA00022490"/>
    </source>
</evidence>
<dbReference type="RefSeq" id="WP_029566999.1">
    <property type="nucleotide sequence ID" value="NZ_JNVC02000005.1"/>
</dbReference>
<protein>
    <recommendedName>
        <fullName evidence="8">2-dehydro-3-deoxyphosphooctonate aldolase</fullName>
        <ecNumber evidence="8">2.5.1.55</ecNumber>
    </recommendedName>
    <alternativeName>
        <fullName evidence="8">3-deoxy-D-manno-octulosonic acid 8-phosphate synthase</fullName>
    </alternativeName>
    <alternativeName>
        <fullName evidence="8">KDO-8-phosphate synthase</fullName>
        <shortName evidence="8">KDO 8-P synthase</shortName>
        <shortName evidence="8">KDOPS</shortName>
    </alternativeName>
    <alternativeName>
        <fullName evidence="8">Phospho-2-dehydro-3-deoxyoctonate aldolase</fullName>
    </alternativeName>
</protein>
<dbReference type="GO" id="GO:0019294">
    <property type="term" value="P:keto-3-deoxy-D-manno-octulosonic acid biosynthetic process"/>
    <property type="evidence" value="ECO:0007669"/>
    <property type="project" value="UniProtKB-UniRule"/>
</dbReference>
<dbReference type="OrthoDB" id="9780456at2"/>
<dbReference type="AlphaFoldDB" id="A0A084GXV5"/>
<gene>
    <name evidence="8" type="primary">kdsA</name>
    <name evidence="10" type="ORF">GS18_0213905</name>
</gene>
<feature type="domain" description="DAHP synthetase I/KDSA" evidence="9">
    <location>
        <begin position="5"/>
        <end position="266"/>
    </location>
</feature>
<evidence type="ECO:0000256" key="1">
    <source>
        <dbReference type="ARBA" id="ARBA00004496"/>
    </source>
</evidence>
<dbReference type="UniPathway" id="UPA00030"/>
<dbReference type="Gene3D" id="3.20.20.70">
    <property type="entry name" value="Aldolase class I"/>
    <property type="match status" value="1"/>
</dbReference>
<evidence type="ECO:0000256" key="7">
    <source>
        <dbReference type="ARBA" id="ARBA00049112"/>
    </source>
</evidence>
<dbReference type="NCBIfam" id="NF003543">
    <property type="entry name" value="PRK05198.1"/>
    <property type="match status" value="1"/>
</dbReference>
<evidence type="ECO:0000256" key="4">
    <source>
        <dbReference type="ARBA" id="ARBA00010499"/>
    </source>
</evidence>
<proteinExistence type="inferred from homology"/>
<keyword evidence="5 8" id="KW-0963">Cytoplasm</keyword>
<dbReference type="GO" id="GO:0005737">
    <property type="term" value="C:cytoplasm"/>
    <property type="evidence" value="ECO:0007669"/>
    <property type="project" value="UniProtKB-SubCell"/>
</dbReference>
<dbReference type="EC" id="2.5.1.55" evidence="8"/>
<dbReference type="Proteomes" id="UP000028549">
    <property type="component" value="Unassembled WGS sequence"/>
</dbReference>
<dbReference type="InterPro" id="IPR006269">
    <property type="entry name" value="KDO8P_synthase"/>
</dbReference>
<dbReference type="EMBL" id="JNVC02000005">
    <property type="protein sequence ID" value="KEZ52167.1"/>
    <property type="molecule type" value="Genomic_DNA"/>
</dbReference>
<dbReference type="InterPro" id="IPR006218">
    <property type="entry name" value="DAHP1/KDSA"/>
</dbReference>
<dbReference type="STRING" id="246786.GS18_0213905"/>
<evidence type="ECO:0000259" key="9">
    <source>
        <dbReference type="Pfam" id="PF00793"/>
    </source>
</evidence>
<dbReference type="UniPathway" id="UPA00357">
    <property type="reaction ID" value="UER00474"/>
</dbReference>
<dbReference type="NCBIfam" id="TIGR01362">
    <property type="entry name" value="KDO8P_synth"/>
    <property type="match status" value="1"/>
</dbReference>
<comment type="pathway">
    <text evidence="3 8">Carbohydrate biosynthesis; 3-deoxy-D-manno-octulosonate biosynthesis; 3-deoxy-D-manno-octulosonate from D-ribulose 5-phosphate: step 2/3.</text>
</comment>
<dbReference type="HAMAP" id="MF_00056">
    <property type="entry name" value="KDO8P_synth"/>
    <property type="match status" value="1"/>
</dbReference>
<dbReference type="GO" id="GO:0008676">
    <property type="term" value="F:3-deoxy-8-phosphooctulonate synthase activity"/>
    <property type="evidence" value="ECO:0007669"/>
    <property type="project" value="UniProtKB-UniRule"/>
</dbReference>
<reference evidence="10 11" key="1">
    <citation type="journal article" date="2005" name="Int. J. Syst. Evol. Microbiol.">
        <title>Bacillus cibi sp. nov., isolated from jeotgal, a traditional Korean fermented seafood.</title>
        <authorList>
            <person name="Yoon J.H."/>
            <person name="Lee C.H."/>
            <person name="Oh T.K."/>
        </authorList>
    </citation>
    <scope>NUCLEOTIDE SEQUENCE [LARGE SCALE GENOMIC DNA]</scope>
    <source>
        <strain evidence="10 11">DSM 16189</strain>
    </source>
</reference>
<evidence type="ECO:0000256" key="2">
    <source>
        <dbReference type="ARBA" id="ARBA00004756"/>
    </source>
</evidence>
<keyword evidence="6 8" id="KW-0808">Transferase</keyword>
<comment type="similarity">
    <text evidence="4 8">Belongs to the KdsA family.</text>
</comment>
<evidence type="ECO:0000313" key="11">
    <source>
        <dbReference type="Proteomes" id="UP000028549"/>
    </source>
</evidence>
<comment type="pathway">
    <text evidence="2">Bacterial outer membrane biogenesis; lipopolysaccharide biosynthesis.</text>
</comment>
<evidence type="ECO:0000256" key="6">
    <source>
        <dbReference type="ARBA" id="ARBA00022679"/>
    </source>
</evidence>